<evidence type="ECO:0000256" key="9">
    <source>
        <dbReference type="ARBA" id="ARBA00049229"/>
    </source>
</evidence>
<comment type="caution">
    <text evidence="11">The sequence shown here is derived from an EMBL/GenBank/DDBJ whole genome shotgun (WGS) entry which is preliminary data.</text>
</comment>
<dbReference type="PANTHER" id="PTHR42743">
    <property type="entry name" value="AMINO-ACID AMINOTRANSFERASE"/>
    <property type="match status" value="1"/>
</dbReference>
<comment type="cofactor">
    <cofactor evidence="10">
        <name>pyridoxal 5'-phosphate</name>
        <dbReference type="ChEBI" id="CHEBI:597326"/>
    </cofactor>
</comment>
<evidence type="ECO:0000256" key="7">
    <source>
        <dbReference type="ARBA" id="ARBA00048212"/>
    </source>
</evidence>
<dbReference type="EMBL" id="JACJQT010000025">
    <property type="protein sequence ID" value="MBD2278835.1"/>
    <property type="molecule type" value="Genomic_DNA"/>
</dbReference>
<comment type="similarity">
    <text evidence="4 10">Belongs to the class-IV pyridoxal-phosphate-dependent aminotransferase family.</text>
</comment>
<comment type="function">
    <text evidence="10">Acts on leucine, isoleucine and valine.</text>
</comment>
<keyword evidence="10" id="KW-0100">Branched-chain amino acid biosynthesis</keyword>
<comment type="catalytic activity">
    <reaction evidence="7 10">
        <text>L-valine + 2-oxoglutarate = 3-methyl-2-oxobutanoate + L-glutamate</text>
        <dbReference type="Rhea" id="RHEA:24813"/>
        <dbReference type="ChEBI" id="CHEBI:11851"/>
        <dbReference type="ChEBI" id="CHEBI:16810"/>
        <dbReference type="ChEBI" id="CHEBI:29985"/>
        <dbReference type="ChEBI" id="CHEBI:57762"/>
        <dbReference type="EC" id="2.6.1.42"/>
    </reaction>
</comment>
<keyword evidence="6 10" id="KW-0808">Transferase</keyword>
<gene>
    <name evidence="10 11" type="primary">ilvE</name>
    <name evidence="11" type="ORF">H6F99_11170</name>
</gene>
<reference evidence="11 12" key="1">
    <citation type="journal article" date="2020" name="ISME J.">
        <title>Comparative genomics reveals insights into cyanobacterial evolution and habitat adaptation.</title>
        <authorList>
            <person name="Chen M.Y."/>
            <person name="Teng W.K."/>
            <person name="Zhao L."/>
            <person name="Hu C.X."/>
            <person name="Zhou Y.K."/>
            <person name="Han B.P."/>
            <person name="Song L.R."/>
            <person name="Shu W.S."/>
        </authorList>
    </citation>
    <scope>NUCLEOTIDE SEQUENCE [LARGE SCALE GENOMIC DNA]</scope>
    <source>
        <strain evidence="11 12">FACHB-1040</strain>
    </source>
</reference>
<keyword evidence="10" id="KW-0663">Pyridoxal phosphate</keyword>
<evidence type="ECO:0000313" key="12">
    <source>
        <dbReference type="Proteomes" id="UP000606721"/>
    </source>
</evidence>
<dbReference type="Pfam" id="PF01063">
    <property type="entry name" value="Aminotran_4"/>
    <property type="match status" value="1"/>
</dbReference>
<protein>
    <recommendedName>
        <fullName evidence="10">Branched-chain-amino-acid aminotransferase</fullName>
        <shortName evidence="10">BCAT</shortName>
        <ecNumber evidence="10">2.6.1.42</ecNumber>
    </recommendedName>
</protein>
<organism evidence="11 12">
    <name type="scientific">Aphanizomenon flos-aquae FACHB-1040</name>
    <dbReference type="NCBI Taxonomy" id="2692887"/>
    <lineage>
        <taxon>Bacteria</taxon>
        <taxon>Bacillati</taxon>
        <taxon>Cyanobacteriota</taxon>
        <taxon>Cyanophyceae</taxon>
        <taxon>Nostocales</taxon>
        <taxon>Aphanizomenonaceae</taxon>
        <taxon>Aphanizomenon</taxon>
    </lineage>
</organism>
<dbReference type="GO" id="GO:0004084">
    <property type="term" value="F:branched-chain-amino-acid transaminase activity"/>
    <property type="evidence" value="ECO:0007669"/>
    <property type="project" value="UniProtKB-EC"/>
</dbReference>
<comment type="pathway">
    <text evidence="3 10">Amino-acid biosynthesis; L-leucine biosynthesis; L-leucine from 3-methyl-2-oxobutanoate: step 4/4.</text>
</comment>
<sequence length="302" mass="34624">MSNLVWFDGKITKTYNEISVPLLSQGLHYGFGAFEGIRTRKYAEGSFIFRLTDHIQRLYHSTSKLFYQIEDKFTPQEIEQACQDVLTYNQLRETYIRPIVYFGDTFPGLTLSKDNIHLAILAVDFPLNFADGIKIAVAELRKDRRNMIVDVKGSGQYQIFTYEREKARKKGFNDAFFLDNDGNIAEGVGSNIFLIKEHTLYTPPLENILPGMTRDSVLQFASDLGYNVKEEHISYSSIGNFDEAFFTGTAIGIVPIKQIDNLIFNSIEIGKSLQKYYLDITMGKIPKYQKWLTQVHFQSVLV</sequence>
<comment type="pathway">
    <text evidence="2 10">Amino-acid biosynthesis; L-valine biosynthesis; L-valine from pyruvate: step 4/4.</text>
</comment>
<evidence type="ECO:0000256" key="8">
    <source>
        <dbReference type="ARBA" id="ARBA00048798"/>
    </source>
</evidence>
<evidence type="ECO:0000256" key="1">
    <source>
        <dbReference type="ARBA" id="ARBA00004824"/>
    </source>
</evidence>
<evidence type="ECO:0000313" key="11">
    <source>
        <dbReference type="EMBL" id="MBD2278835.1"/>
    </source>
</evidence>
<comment type="catalytic activity">
    <reaction evidence="8 10">
        <text>L-isoleucine + 2-oxoglutarate = (S)-3-methyl-2-oxopentanoate + L-glutamate</text>
        <dbReference type="Rhea" id="RHEA:24801"/>
        <dbReference type="ChEBI" id="CHEBI:16810"/>
        <dbReference type="ChEBI" id="CHEBI:29985"/>
        <dbReference type="ChEBI" id="CHEBI:35146"/>
        <dbReference type="ChEBI" id="CHEBI:58045"/>
        <dbReference type="EC" id="2.6.1.42"/>
    </reaction>
</comment>
<dbReference type="CDD" id="cd00449">
    <property type="entry name" value="PLPDE_IV"/>
    <property type="match status" value="1"/>
</dbReference>
<dbReference type="EC" id="2.6.1.42" evidence="10"/>
<dbReference type="RefSeq" id="WP_039200423.1">
    <property type="nucleotide sequence ID" value="NZ_JACJQT010000025.1"/>
</dbReference>
<keyword evidence="12" id="KW-1185">Reference proteome</keyword>
<dbReference type="InterPro" id="IPR036038">
    <property type="entry name" value="Aminotransferase-like"/>
</dbReference>
<proteinExistence type="inferred from homology"/>
<dbReference type="Proteomes" id="UP000606721">
    <property type="component" value="Unassembled WGS sequence"/>
</dbReference>
<keyword evidence="5 10" id="KW-0032">Aminotransferase</keyword>
<evidence type="ECO:0000256" key="2">
    <source>
        <dbReference type="ARBA" id="ARBA00004931"/>
    </source>
</evidence>
<dbReference type="Gene3D" id="3.20.10.10">
    <property type="entry name" value="D-amino Acid Aminotransferase, subunit A, domain 2"/>
    <property type="match status" value="1"/>
</dbReference>
<dbReference type="InterPro" id="IPR043131">
    <property type="entry name" value="BCAT-like_N"/>
</dbReference>
<dbReference type="InterPro" id="IPR001544">
    <property type="entry name" value="Aminotrans_IV"/>
</dbReference>
<dbReference type="SUPFAM" id="SSF56752">
    <property type="entry name" value="D-aminoacid aminotransferase-like PLP-dependent enzymes"/>
    <property type="match status" value="1"/>
</dbReference>
<dbReference type="NCBIfam" id="TIGR01122">
    <property type="entry name" value="ilvE_I"/>
    <property type="match status" value="1"/>
</dbReference>
<dbReference type="InterPro" id="IPR043132">
    <property type="entry name" value="BCAT-like_C"/>
</dbReference>
<name>A0ABR8BWM9_APHFL</name>
<keyword evidence="10" id="KW-0028">Amino-acid biosynthesis</keyword>
<dbReference type="InterPro" id="IPR050571">
    <property type="entry name" value="Class-IV_PLP-Dep_Aminotrnsfr"/>
</dbReference>
<dbReference type="PANTHER" id="PTHR42743:SF11">
    <property type="entry name" value="AMINODEOXYCHORISMATE LYASE"/>
    <property type="match status" value="1"/>
</dbReference>
<evidence type="ECO:0000256" key="4">
    <source>
        <dbReference type="ARBA" id="ARBA00009320"/>
    </source>
</evidence>
<evidence type="ECO:0000256" key="3">
    <source>
        <dbReference type="ARBA" id="ARBA00005072"/>
    </source>
</evidence>
<comment type="catalytic activity">
    <reaction evidence="9 10">
        <text>L-leucine + 2-oxoglutarate = 4-methyl-2-oxopentanoate + L-glutamate</text>
        <dbReference type="Rhea" id="RHEA:18321"/>
        <dbReference type="ChEBI" id="CHEBI:16810"/>
        <dbReference type="ChEBI" id="CHEBI:17865"/>
        <dbReference type="ChEBI" id="CHEBI:29985"/>
        <dbReference type="ChEBI" id="CHEBI:57427"/>
        <dbReference type="EC" id="2.6.1.42"/>
    </reaction>
</comment>
<comment type="pathway">
    <text evidence="1 10">Amino-acid biosynthesis; L-isoleucine biosynthesis; L-isoleucine from 2-oxobutanoate: step 4/4.</text>
</comment>
<evidence type="ECO:0000256" key="6">
    <source>
        <dbReference type="ARBA" id="ARBA00022679"/>
    </source>
</evidence>
<dbReference type="InterPro" id="IPR005785">
    <property type="entry name" value="B_amino_transI"/>
</dbReference>
<dbReference type="Gene3D" id="3.30.470.10">
    <property type="match status" value="1"/>
</dbReference>
<accession>A0ABR8BWM9</accession>
<evidence type="ECO:0000256" key="10">
    <source>
        <dbReference type="RuleBase" id="RU364094"/>
    </source>
</evidence>
<evidence type="ECO:0000256" key="5">
    <source>
        <dbReference type="ARBA" id="ARBA00022576"/>
    </source>
</evidence>